<dbReference type="Proteomes" id="UP000680067">
    <property type="component" value="Unassembled WGS sequence"/>
</dbReference>
<dbReference type="InterPro" id="IPR054170">
    <property type="entry name" value="RlmL_1st"/>
</dbReference>
<reference evidence="5" key="1">
    <citation type="submission" date="2021-04" db="EMBL/GenBank/DDBJ databases">
        <title>novel species isolated from subtropical streams in China.</title>
        <authorList>
            <person name="Lu H."/>
        </authorList>
    </citation>
    <scope>NUCLEOTIDE SEQUENCE</scope>
    <source>
        <strain evidence="5">LFS511W</strain>
    </source>
</reference>
<dbReference type="CDD" id="cd11715">
    <property type="entry name" value="THUMP_AdoMetMT"/>
    <property type="match status" value="1"/>
</dbReference>
<dbReference type="SMART" id="SM00981">
    <property type="entry name" value="THUMP"/>
    <property type="match status" value="1"/>
</dbReference>
<dbReference type="Pfam" id="PF01170">
    <property type="entry name" value="UPF0020"/>
    <property type="match status" value="1"/>
</dbReference>
<dbReference type="GO" id="GO:0003723">
    <property type="term" value="F:RNA binding"/>
    <property type="evidence" value="ECO:0007669"/>
    <property type="project" value="UniProtKB-UniRule"/>
</dbReference>
<dbReference type="AlphaFoldDB" id="A0A941DM49"/>
<sequence>MQYSYFCPCPRGLEAALAEELQEIAAMSRTMSVHNQVPGGVHCSGAMEDGWRINLYSRIASRVLLRMANTSYANENDIYDLVLGTKWEDWFGIDRTIRVDVTAVKSPLKSLEFVTLKIKDGVCDRFRDMYNQRPSVNTRNPDIRIAGFLDARSFTLYLDLSGEPLFKRGWRMETGDAPLRENLAAGLIRTSGWKPGVPLLDPMCGSGTILVEAAQMIAGIPPGYNRSFAFEKLNQFNKNAWQAIKSAVKLNTVTDAKLFGSDISGDMLVMARNNLRNAGIPFEVPLKQIEAQEVKPLVEGPGVVLTNPPYGERIGVRGNSQLDSDEMANAFFTAFSRTLKQRFAGWTVFLFTADLGVPKLLRLKESRKTPFFNGALECRLFRFDMVAGFNRREQAKPQSAGDRAE</sequence>
<evidence type="ECO:0000256" key="1">
    <source>
        <dbReference type="ARBA" id="ARBA00022603"/>
    </source>
</evidence>
<evidence type="ECO:0000313" key="5">
    <source>
        <dbReference type="EMBL" id="MBR7782475.1"/>
    </source>
</evidence>
<keyword evidence="1 5" id="KW-0489">Methyltransferase</keyword>
<organism evidence="5 6">
    <name type="scientific">Undibacterium luofuense</name>
    <dbReference type="NCBI Taxonomy" id="2828733"/>
    <lineage>
        <taxon>Bacteria</taxon>
        <taxon>Pseudomonadati</taxon>
        <taxon>Pseudomonadota</taxon>
        <taxon>Betaproteobacteria</taxon>
        <taxon>Burkholderiales</taxon>
        <taxon>Oxalobacteraceae</taxon>
        <taxon>Undibacterium</taxon>
    </lineage>
</organism>
<dbReference type="RefSeq" id="WP_212687790.1">
    <property type="nucleotide sequence ID" value="NZ_JAGSPN010000006.1"/>
</dbReference>
<dbReference type="Pfam" id="PF02926">
    <property type="entry name" value="THUMP"/>
    <property type="match status" value="1"/>
</dbReference>
<dbReference type="PANTHER" id="PTHR47313:SF1">
    <property type="entry name" value="RIBOSOMAL RNA LARGE SUBUNIT METHYLTRANSFERASE K_L"/>
    <property type="match status" value="1"/>
</dbReference>
<comment type="caution">
    <text evidence="5">The sequence shown here is derived from an EMBL/GenBank/DDBJ whole genome shotgun (WGS) entry which is preliminary data.</text>
</comment>
<keyword evidence="3" id="KW-0694">RNA-binding</keyword>
<dbReference type="InterPro" id="IPR000241">
    <property type="entry name" value="RlmKL-like_Mtase"/>
</dbReference>
<dbReference type="EMBL" id="JAGSPN010000006">
    <property type="protein sequence ID" value="MBR7782475.1"/>
    <property type="molecule type" value="Genomic_DNA"/>
</dbReference>
<dbReference type="InterPro" id="IPR029063">
    <property type="entry name" value="SAM-dependent_MTases_sf"/>
</dbReference>
<protein>
    <submittedName>
        <fullName evidence="5">Class I SAM-dependent RNA methyltransferase</fullName>
    </submittedName>
</protein>
<feature type="domain" description="THUMP" evidence="4">
    <location>
        <begin position="49"/>
        <end position="160"/>
    </location>
</feature>
<dbReference type="SUPFAM" id="SSF53335">
    <property type="entry name" value="S-adenosyl-L-methionine-dependent methyltransferases"/>
    <property type="match status" value="1"/>
</dbReference>
<dbReference type="PANTHER" id="PTHR47313">
    <property type="entry name" value="RIBOSOMAL RNA LARGE SUBUNIT METHYLTRANSFERASE K/L"/>
    <property type="match status" value="1"/>
</dbReference>
<dbReference type="Pfam" id="PF22020">
    <property type="entry name" value="RlmL_1st"/>
    <property type="match status" value="1"/>
</dbReference>
<dbReference type="Gene3D" id="3.30.2130.30">
    <property type="match status" value="1"/>
</dbReference>
<proteinExistence type="predicted"/>
<evidence type="ECO:0000256" key="2">
    <source>
        <dbReference type="ARBA" id="ARBA00022679"/>
    </source>
</evidence>
<dbReference type="InterPro" id="IPR004114">
    <property type="entry name" value="THUMP_dom"/>
</dbReference>
<evidence type="ECO:0000259" key="4">
    <source>
        <dbReference type="PROSITE" id="PS51165"/>
    </source>
</evidence>
<keyword evidence="2" id="KW-0808">Transferase</keyword>
<accession>A0A941DM49</accession>
<name>A0A941DM49_9BURK</name>
<dbReference type="PROSITE" id="PS51165">
    <property type="entry name" value="THUMP"/>
    <property type="match status" value="1"/>
</dbReference>
<gene>
    <name evidence="5" type="ORF">KDM89_09990</name>
</gene>
<evidence type="ECO:0000313" key="6">
    <source>
        <dbReference type="Proteomes" id="UP000680067"/>
    </source>
</evidence>
<dbReference type="GO" id="GO:0070043">
    <property type="term" value="F:rRNA (guanine-N7-)-methyltransferase activity"/>
    <property type="evidence" value="ECO:0007669"/>
    <property type="project" value="TreeGrafter"/>
</dbReference>
<evidence type="ECO:0000256" key="3">
    <source>
        <dbReference type="PROSITE-ProRule" id="PRU00529"/>
    </source>
</evidence>
<dbReference type="Gene3D" id="3.40.50.150">
    <property type="entry name" value="Vaccinia Virus protein VP39"/>
    <property type="match status" value="1"/>
</dbReference>
<dbReference type="GO" id="GO:0008990">
    <property type="term" value="F:rRNA (guanine-N2-)-methyltransferase activity"/>
    <property type="evidence" value="ECO:0007669"/>
    <property type="project" value="TreeGrafter"/>
</dbReference>
<keyword evidence="6" id="KW-1185">Reference proteome</keyword>